<dbReference type="Gene3D" id="3.20.20.80">
    <property type="entry name" value="Glycosidases"/>
    <property type="match status" value="1"/>
</dbReference>
<evidence type="ECO:0000313" key="13">
    <source>
        <dbReference type="Proteomes" id="UP000568106"/>
    </source>
</evidence>
<proteinExistence type="inferred from homology"/>
<dbReference type="PANTHER" id="PTHR10353:SF36">
    <property type="entry name" value="LP05116P"/>
    <property type="match status" value="1"/>
</dbReference>
<organism evidence="12 13">
    <name type="scientific">Tunturiibacter empetritectus</name>
    <dbReference type="NCBI Taxonomy" id="3069691"/>
    <lineage>
        <taxon>Bacteria</taxon>
        <taxon>Pseudomonadati</taxon>
        <taxon>Acidobacteriota</taxon>
        <taxon>Terriglobia</taxon>
        <taxon>Terriglobales</taxon>
        <taxon>Acidobacteriaceae</taxon>
        <taxon>Tunturiibacter</taxon>
    </lineage>
</organism>
<keyword evidence="8" id="KW-0624">Polysaccharide degradation</keyword>
<sequence length="498" mass="55600">MNRRSFLAQTSAWAAAAALPRLSAASILPSLDASAEQTSAAGEVKFPKDFLWGTATAAYQVEGAWNVDGRGETVWDRFSHSPGNVKGAYTGDVACDEYHRYPGDIALMKQMNMRSYRYSIAWSRIQPTGEGAVNQKGIDYYKRLTDAVLAAGMRPLVTLYHWDLPQPLEDKGGWPNRDTAARFADYAEIAVKALGDRIQTWAIFNEPWVFTYLGYGSGVHAPGKQDFDLFLKASHTVNLAQGDAFRAIKAISPKSKVGSAFSMSSTTPATSSPEDAAAAKRFDAFNNVWFLETALRGRYPEAFVHGVPLEAMGVQSGDDKRMTAPLDYIGVNYYFRQVVANLKIPAPTNPSYDAMGFDHYNGKEGSLTDFGWEVYPRGMYEIVQRISQDYKLPIEITENGCSYGDYPDASGRVADVRRIHYYREHLRELARAIHEGADVRGYHSWSILDNFEWSEGYTQRFGMVFVDFPTQRRFMKDSGKWYSRVAATNTIEATAATT</sequence>
<feature type="active site" description="Proton donor" evidence="9">
    <location>
        <position position="206"/>
    </location>
</feature>
<dbReference type="FunFam" id="3.20.20.80:FF:000004">
    <property type="entry name" value="Beta-glucosidase 6-phospho-beta-glucosidase"/>
    <property type="match status" value="1"/>
</dbReference>
<dbReference type="Pfam" id="PF00232">
    <property type="entry name" value="Glyco_hydro_1"/>
    <property type="match status" value="1"/>
</dbReference>
<comment type="catalytic activity">
    <reaction evidence="1 11">
        <text>Hydrolysis of terminal, non-reducing beta-D-glucosyl residues with release of beta-D-glucose.</text>
        <dbReference type="EC" id="3.2.1.21"/>
    </reaction>
</comment>
<dbReference type="Proteomes" id="UP000568106">
    <property type="component" value="Unassembled WGS sequence"/>
</dbReference>
<gene>
    <name evidence="12" type="ORF">HDF09_001713</name>
</gene>
<evidence type="ECO:0000313" key="12">
    <source>
        <dbReference type="EMBL" id="MBB5317044.1"/>
    </source>
</evidence>
<evidence type="ECO:0000256" key="4">
    <source>
        <dbReference type="ARBA" id="ARBA00022801"/>
    </source>
</evidence>
<evidence type="ECO:0000256" key="10">
    <source>
        <dbReference type="PIRSR" id="PIRSR617736-2"/>
    </source>
</evidence>
<accession>A0A7W8IH22</accession>
<evidence type="ECO:0000256" key="3">
    <source>
        <dbReference type="ARBA" id="ARBA00012744"/>
    </source>
</evidence>
<keyword evidence="4 11" id="KW-0378">Hydrolase</keyword>
<feature type="active site" description="Nucleophile" evidence="9">
    <location>
        <position position="398"/>
    </location>
</feature>
<dbReference type="SUPFAM" id="SSF51445">
    <property type="entry name" value="(Trans)glycosidases"/>
    <property type="match status" value="1"/>
</dbReference>
<reference evidence="12" key="1">
    <citation type="submission" date="2020-08" db="EMBL/GenBank/DDBJ databases">
        <title>Genomic Encyclopedia of Type Strains, Phase IV (KMG-V): Genome sequencing to study the core and pangenomes of soil and plant-associated prokaryotes.</title>
        <authorList>
            <person name="Whitman W."/>
        </authorList>
    </citation>
    <scope>NUCLEOTIDE SEQUENCE [LARGE SCALE GENOMIC DNA]</scope>
    <source>
        <strain evidence="12">M8UP27</strain>
    </source>
</reference>
<dbReference type="GO" id="GO:0005829">
    <property type="term" value="C:cytosol"/>
    <property type="evidence" value="ECO:0007669"/>
    <property type="project" value="TreeGrafter"/>
</dbReference>
<keyword evidence="13" id="KW-1185">Reference proteome</keyword>
<feature type="binding site" evidence="10">
    <location>
        <position position="445"/>
    </location>
    <ligand>
        <name>substrate</name>
    </ligand>
</feature>
<dbReference type="EC" id="3.2.1.21" evidence="3 11"/>
<dbReference type="InterPro" id="IPR001360">
    <property type="entry name" value="Glyco_hydro_1"/>
</dbReference>
<evidence type="ECO:0000256" key="7">
    <source>
        <dbReference type="ARBA" id="ARBA00023295"/>
    </source>
</evidence>
<dbReference type="InterPro" id="IPR017853">
    <property type="entry name" value="GH"/>
</dbReference>
<evidence type="ECO:0000256" key="11">
    <source>
        <dbReference type="RuleBase" id="RU361175"/>
    </source>
</evidence>
<feature type="binding site" evidence="10">
    <location>
        <position position="205"/>
    </location>
    <ligand>
        <name>substrate</name>
    </ligand>
</feature>
<dbReference type="GO" id="GO:0030245">
    <property type="term" value="P:cellulose catabolic process"/>
    <property type="evidence" value="ECO:0007669"/>
    <property type="project" value="UniProtKB-KW"/>
</dbReference>
<comment type="caution">
    <text evidence="12">The sequence shown here is derived from an EMBL/GenBank/DDBJ whole genome shotgun (WGS) entry which is preliminary data.</text>
</comment>
<evidence type="ECO:0000256" key="9">
    <source>
        <dbReference type="PIRSR" id="PIRSR617736-1"/>
    </source>
</evidence>
<keyword evidence="6" id="KW-0119">Carbohydrate metabolism</keyword>
<feature type="binding site" evidence="10">
    <location>
        <position position="334"/>
    </location>
    <ligand>
        <name>substrate</name>
    </ligand>
</feature>
<dbReference type="GO" id="GO:0008422">
    <property type="term" value="F:beta-glucosidase activity"/>
    <property type="evidence" value="ECO:0007669"/>
    <property type="project" value="UniProtKB-EC"/>
</dbReference>
<dbReference type="NCBIfam" id="TIGR03356">
    <property type="entry name" value="BGL"/>
    <property type="match status" value="1"/>
</dbReference>
<dbReference type="PROSITE" id="PS00653">
    <property type="entry name" value="GLYCOSYL_HYDROL_F1_2"/>
    <property type="match status" value="1"/>
</dbReference>
<feature type="binding site" evidence="10">
    <location>
        <position position="161"/>
    </location>
    <ligand>
        <name>substrate</name>
    </ligand>
</feature>
<dbReference type="PANTHER" id="PTHR10353">
    <property type="entry name" value="GLYCOSYL HYDROLASE"/>
    <property type="match status" value="1"/>
</dbReference>
<protein>
    <recommendedName>
        <fullName evidence="3 11">Beta-glucosidase</fullName>
        <ecNumber evidence="3 11">3.2.1.21</ecNumber>
    </recommendedName>
</protein>
<dbReference type="InterPro" id="IPR006311">
    <property type="entry name" value="TAT_signal"/>
</dbReference>
<keyword evidence="5" id="KW-0136">Cellulose degradation</keyword>
<evidence type="ECO:0000256" key="8">
    <source>
        <dbReference type="ARBA" id="ARBA00023326"/>
    </source>
</evidence>
<evidence type="ECO:0000256" key="5">
    <source>
        <dbReference type="ARBA" id="ARBA00023001"/>
    </source>
</evidence>
<evidence type="ECO:0000256" key="2">
    <source>
        <dbReference type="ARBA" id="ARBA00010838"/>
    </source>
</evidence>
<dbReference type="EMBL" id="JACHDY010000002">
    <property type="protein sequence ID" value="MBB5317044.1"/>
    <property type="molecule type" value="Genomic_DNA"/>
</dbReference>
<evidence type="ECO:0000256" key="1">
    <source>
        <dbReference type="ARBA" id="ARBA00000448"/>
    </source>
</evidence>
<comment type="similarity">
    <text evidence="2 11">Belongs to the glycosyl hydrolase 1 family.</text>
</comment>
<keyword evidence="7 11" id="KW-0326">Glycosidase</keyword>
<evidence type="ECO:0000256" key="6">
    <source>
        <dbReference type="ARBA" id="ARBA00023277"/>
    </source>
</evidence>
<dbReference type="InterPro" id="IPR033132">
    <property type="entry name" value="GH_1_N_CS"/>
</dbReference>
<dbReference type="AlphaFoldDB" id="A0A7W8IH22"/>
<feature type="binding site" evidence="10">
    <location>
        <begin position="452"/>
        <end position="453"/>
    </location>
    <ligand>
        <name>substrate</name>
    </ligand>
</feature>
<dbReference type="InterPro" id="IPR017736">
    <property type="entry name" value="Glyco_hydro_1_beta-glucosidase"/>
</dbReference>
<dbReference type="PROSITE" id="PS51318">
    <property type="entry name" value="TAT"/>
    <property type="match status" value="1"/>
</dbReference>
<name>A0A7W8IH22_9BACT</name>
<feature type="binding site" evidence="10">
    <location>
        <position position="60"/>
    </location>
    <ligand>
        <name>substrate</name>
    </ligand>
</feature>
<dbReference type="PRINTS" id="PR00131">
    <property type="entry name" value="GLHYDRLASE1"/>
</dbReference>